<evidence type="ECO:0000313" key="1">
    <source>
        <dbReference type="EMBL" id="KAF5464368.1"/>
    </source>
</evidence>
<accession>A0A833XDC5</accession>
<evidence type="ECO:0000313" key="2">
    <source>
        <dbReference type="Proteomes" id="UP000619265"/>
    </source>
</evidence>
<dbReference type="AlphaFoldDB" id="A0A833XDC5"/>
<comment type="caution">
    <text evidence="1">The sequence shown here is derived from an EMBL/GenBank/DDBJ whole genome shotgun (WGS) entry which is preliminary data.</text>
</comment>
<sequence length="106" mass="11282">MEVMATLGHHPEHFRILVLAQADRTRRTIGTHVAILAVVRELGVRVDDALVDPDGDVLIKRLSVFVLGDKDYAGKDDTVTGVGVMTVVPAVVDGVIGRPMGATAKV</sequence>
<reference evidence="1" key="1">
    <citation type="submission" date="2015-10" db="EMBL/GenBank/DDBJ databases">
        <authorList>
            <person name="Martinez-Garcia P.J."/>
            <person name="Crepeau M.W."/>
            <person name="Puiu D."/>
            <person name="Gonzalez-Ibeas D."/>
            <person name="Whalen J."/>
            <person name="Stevens K."/>
            <person name="Paul R."/>
            <person name="Butterfield T."/>
            <person name="Britton M."/>
            <person name="Reagan R."/>
            <person name="Chakraborty S."/>
            <person name="Walawage S.L."/>
            <person name="Vasquez-Gross H.A."/>
            <person name="Cardeno C."/>
            <person name="Famula R."/>
            <person name="Pratt K."/>
            <person name="Kuruganti S."/>
            <person name="Aradhya M.K."/>
            <person name="Leslie C.A."/>
            <person name="Dandekar A.M."/>
            <person name="Salzberg S.L."/>
            <person name="Wegrzyn J.L."/>
            <person name="Langley C.H."/>
            <person name="Neale D.B."/>
        </authorList>
    </citation>
    <scope>NUCLEOTIDE SEQUENCE</scope>
    <source>
        <tissue evidence="1">Leaves</tissue>
    </source>
</reference>
<dbReference type="Gramene" id="Jr07_07630_p2">
    <property type="protein sequence ID" value="cds.Jr07_07630_p2"/>
    <property type="gene ID" value="Jr07_07630"/>
</dbReference>
<dbReference type="EMBL" id="LIHL02000007">
    <property type="protein sequence ID" value="KAF5464368.1"/>
    <property type="molecule type" value="Genomic_DNA"/>
</dbReference>
<name>A0A833XDC5_JUGRE</name>
<proteinExistence type="predicted"/>
<organism evidence="1 2">
    <name type="scientific">Juglans regia</name>
    <name type="common">English walnut</name>
    <dbReference type="NCBI Taxonomy" id="51240"/>
    <lineage>
        <taxon>Eukaryota</taxon>
        <taxon>Viridiplantae</taxon>
        <taxon>Streptophyta</taxon>
        <taxon>Embryophyta</taxon>
        <taxon>Tracheophyta</taxon>
        <taxon>Spermatophyta</taxon>
        <taxon>Magnoliopsida</taxon>
        <taxon>eudicotyledons</taxon>
        <taxon>Gunneridae</taxon>
        <taxon>Pentapetalae</taxon>
        <taxon>rosids</taxon>
        <taxon>fabids</taxon>
        <taxon>Fagales</taxon>
        <taxon>Juglandaceae</taxon>
        <taxon>Juglans</taxon>
    </lineage>
</organism>
<dbReference type="Proteomes" id="UP000619265">
    <property type="component" value="Unassembled WGS sequence"/>
</dbReference>
<protein>
    <submittedName>
        <fullName evidence="1">Uncharacterized protein</fullName>
    </submittedName>
</protein>
<reference evidence="1" key="2">
    <citation type="submission" date="2020-03" db="EMBL/GenBank/DDBJ databases">
        <title>Walnut 2.0.</title>
        <authorList>
            <person name="Marrano A."/>
            <person name="Britton M."/>
            <person name="Zimin A.V."/>
            <person name="Zaini P.A."/>
            <person name="Workman R."/>
            <person name="Puiu D."/>
            <person name="Bianco L."/>
            <person name="Allen B.J."/>
            <person name="Troggio M."/>
            <person name="Leslie C.A."/>
            <person name="Timp W."/>
            <person name="Dendekar A."/>
            <person name="Salzberg S.L."/>
            <person name="Neale D.B."/>
        </authorList>
    </citation>
    <scope>NUCLEOTIDE SEQUENCE</scope>
    <source>
        <tissue evidence="1">Leaves</tissue>
    </source>
</reference>
<gene>
    <name evidence="1" type="ORF">F2P56_014448</name>
</gene>